<organism evidence="2 3">
    <name type="scientific">Moniliophthora roreri</name>
    <name type="common">Frosty pod rot fungus</name>
    <name type="synonym">Monilia roreri</name>
    <dbReference type="NCBI Taxonomy" id="221103"/>
    <lineage>
        <taxon>Eukaryota</taxon>
        <taxon>Fungi</taxon>
        <taxon>Dikarya</taxon>
        <taxon>Basidiomycota</taxon>
        <taxon>Agaricomycotina</taxon>
        <taxon>Agaricomycetes</taxon>
        <taxon>Agaricomycetidae</taxon>
        <taxon>Agaricales</taxon>
        <taxon>Marasmiineae</taxon>
        <taxon>Marasmiaceae</taxon>
        <taxon>Moniliophthora</taxon>
    </lineage>
</organism>
<sequence length="247" mass="26497">MSASRRHQSDSQVGTDERESRDLTPPSSNSAHNRRTQSEYRPTGVAAGPLLSESSDVVGGCDVESGYATHDGLSGWDDQIFFASETGYSQNLLGEPHTGYDFVSPSGPQSSGPTTDAIPDSSYHYIQLDANTESSTSTHGPHPGSHDTHPFIPTVSTSPDSGGWYCATSPCSSTGDSVESVRVLDPRDMIPRSFKLVVASGNVLDASIQRRKDRKSDGKYRCRGFGTCKATFTASHNLKSAHSFTFP</sequence>
<name>A0A0W0FEL7_MONRR</name>
<evidence type="ECO:0000256" key="1">
    <source>
        <dbReference type="SAM" id="MobiDB-lite"/>
    </source>
</evidence>
<dbReference type="EMBL" id="LATX01002039">
    <property type="protein sequence ID" value="KTB34765.1"/>
    <property type="molecule type" value="Genomic_DNA"/>
</dbReference>
<proteinExistence type="predicted"/>
<evidence type="ECO:0000313" key="3">
    <source>
        <dbReference type="Proteomes" id="UP000054988"/>
    </source>
</evidence>
<accession>A0A0W0FEL7</accession>
<dbReference type="Proteomes" id="UP000054988">
    <property type="component" value="Unassembled WGS sequence"/>
</dbReference>
<dbReference type="AlphaFoldDB" id="A0A0W0FEL7"/>
<gene>
    <name evidence="2" type="ORF">WG66_12658</name>
</gene>
<evidence type="ECO:0000313" key="2">
    <source>
        <dbReference type="EMBL" id="KTB34765.1"/>
    </source>
</evidence>
<protein>
    <submittedName>
        <fullName evidence="2">Uncharacterized protein</fullName>
    </submittedName>
</protein>
<reference evidence="2 3" key="1">
    <citation type="submission" date="2015-12" db="EMBL/GenBank/DDBJ databases">
        <title>Draft genome sequence of Moniliophthora roreri, the causal agent of frosty pod rot of cacao.</title>
        <authorList>
            <person name="Aime M.C."/>
            <person name="Diaz-Valderrama J.R."/>
            <person name="Kijpornyongpan T."/>
            <person name="Phillips-Mora W."/>
        </authorList>
    </citation>
    <scope>NUCLEOTIDE SEQUENCE [LARGE SCALE GENOMIC DNA]</scope>
    <source>
        <strain evidence="2 3">MCA 2952</strain>
    </source>
</reference>
<comment type="caution">
    <text evidence="2">The sequence shown here is derived from an EMBL/GenBank/DDBJ whole genome shotgun (WGS) entry which is preliminary data.</text>
</comment>
<feature type="region of interest" description="Disordered" evidence="1">
    <location>
        <begin position="1"/>
        <end position="51"/>
    </location>
</feature>